<dbReference type="EMBL" id="NWVD01000001">
    <property type="protein sequence ID" value="PCG10791.1"/>
    <property type="molecule type" value="Genomic_DNA"/>
</dbReference>
<comment type="similarity">
    <text evidence="2">Belongs to the GSP M family.</text>
</comment>
<evidence type="ECO:0000256" key="6">
    <source>
        <dbReference type="ARBA" id="ARBA00022692"/>
    </source>
</evidence>
<dbReference type="Proteomes" id="UP000218784">
    <property type="component" value="Unassembled WGS sequence"/>
</dbReference>
<gene>
    <name evidence="10" type="ORF">COA17_05325</name>
</gene>
<dbReference type="Gene3D" id="3.30.1360.100">
    <property type="entry name" value="General secretion pathway protein M, EpsM"/>
    <property type="match status" value="1"/>
</dbReference>
<protein>
    <submittedName>
        <fullName evidence="10">General secretion pathway protein GspM</fullName>
    </submittedName>
</protein>
<evidence type="ECO:0000256" key="9">
    <source>
        <dbReference type="ARBA" id="ARBA00023136"/>
    </source>
</evidence>
<dbReference type="InterPro" id="IPR023229">
    <property type="entry name" value="T2SS_M_periplasmic_sf"/>
</dbReference>
<organism evidence="10 11">
    <name type="scientific">Sphingomonas ginsenosidimutans</name>
    <dbReference type="NCBI Taxonomy" id="862134"/>
    <lineage>
        <taxon>Bacteria</taxon>
        <taxon>Pseudomonadati</taxon>
        <taxon>Pseudomonadota</taxon>
        <taxon>Alphaproteobacteria</taxon>
        <taxon>Sphingomonadales</taxon>
        <taxon>Sphingomonadaceae</taxon>
        <taxon>Sphingomonas</taxon>
    </lineage>
</organism>
<keyword evidence="3" id="KW-0813">Transport</keyword>
<dbReference type="GO" id="GO:0015627">
    <property type="term" value="C:type II protein secretion system complex"/>
    <property type="evidence" value="ECO:0007669"/>
    <property type="project" value="InterPro"/>
</dbReference>
<evidence type="ECO:0000256" key="2">
    <source>
        <dbReference type="ARBA" id="ARBA00010637"/>
    </source>
</evidence>
<evidence type="ECO:0000256" key="5">
    <source>
        <dbReference type="ARBA" id="ARBA00022519"/>
    </source>
</evidence>
<dbReference type="RefSeq" id="WP_096610563.1">
    <property type="nucleotide sequence ID" value="NZ_NWVD01000001.1"/>
</dbReference>
<keyword evidence="5" id="KW-0997">Cell inner membrane</keyword>
<dbReference type="AlphaFoldDB" id="A0A2A4I3C8"/>
<evidence type="ECO:0000256" key="7">
    <source>
        <dbReference type="ARBA" id="ARBA00022927"/>
    </source>
</evidence>
<comment type="caution">
    <text evidence="10">The sequence shown here is derived from an EMBL/GenBank/DDBJ whole genome shotgun (WGS) entry which is preliminary data.</text>
</comment>
<evidence type="ECO:0000256" key="4">
    <source>
        <dbReference type="ARBA" id="ARBA00022475"/>
    </source>
</evidence>
<evidence type="ECO:0000256" key="8">
    <source>
        <dbReference type="ARBA" id="ARBA00022989"/>
    </source>
</evidence>
<sequence length="159" mass="16647">MSALSQWFTGRSLRERRLILVMLALAAVTIIWAGVIRPVRDGLSSSRARYTEAVVTLGEAQARLAQVKAIQRRQPPLSLGGPLADAVRTRADAAGIVLGSVDNDGADRVRVSVPAARAGALMTWIARLESEGILVDSLNVAAAGPGAVSAQLVLTARGN</sequence>
<name>A0A2A4I3C8_9SPHN</name>
<keyword evidence="7" id="KW-0653">Protein transport</keyword>
<keyword evidence="11" id="KW-1185">Reference proteome</keyword>
<dbReference type="Pfam" id="PF04612">
    <property type="entry name" value="T2SSM"/>
    <property type="match status" value="1"/>
</dbReference>
<reference evidence="10 11" key="1">
    <citation type="submission" date="2017-09" db="EMBL/GenBank/DDBJ databases">
        <title>Sphingomonas ginsenosidimutans KACC 14949, whole genome shotgun sequence.</title>
        <authorList>
            <person name="Feng G."/>
            <person name="Zhu H."/>
        </authorList>
    </citation>
    <scope>NUCLEOTIDE SEQUENCE [LARGE SCALE GENOMIC DNA]</scope>
    <source>
        <strain evidence="10 11">KACC 14949</strain>
    </source>
</reference>
<keyword evidence="4" id="KW-1003">Cell membrane</keyword>
<proteinExistence type="inferred from homology"/>
<keyword evidence="8" id="KW-1133">Transmembrane helix</keyword>
<evidence type="ECO:0000256" key="3">
    <source>
        <dbReference type="ARBA" id="ARBA00022448"/>
    </source>
</evidence>
<dbReference type="GO" id="GO:0015628">
    <property type="term" value="P:protein secretion by the type II secretion system"/>
    <property type="evidence" value="ECO:0007669"/>
    <property type="project" value="InterPro"/>
</dbReference>
<dbReference type="SUPFAM" id="SSF103054">
    <property type="entry name" value="General secretion pathway protein M, EpsM"/>
    <property type="match status" value="1"/>
</dbReference>
<keyword evidence="6" id="KW-0812">Transmembrane</keyword>
<evidence type="ECO:0000313" key="10">
    <source>
        <dbReference type="EMBL" id="PCG10791.1"/>
    </source>
</evidence>
<evidence type="ECO:0000256" key="1">
    <source>
        <dbReference type="ARBA" id="ARBA00004377"/>
    </source>
</evidence>
<dbReference type="InterPro" id="IPR007690">
    <property type="entry name" value="T2SS_GspM"/>
</dbReference>
<comment type="subcellular location">
    <subcellularLocation>
        <location evidence="1">Cell inner membrane</location>
        <topology evidence="1">Single-pass membrane protein</topology>
    </subcellularLocation>
</comment>
<dbReference type="GO" id="GO:0005886">
    <property type="term" value="C:plasma membrane"/>
    <property type="evidence" value="ECO:0007669"/>
    <property type="project" value="UniProtKB-SubCell"/>
</dbReference>
<accession>A0A2A4I3C8</accession>
<keyword evidence="9" id="KW-0472">Membrane</keyword>
<evidence type="ECO:0000313" key="11">
    <source>
        <dbReference type="Proteomes" id="UP000218784"/>
    </source>
</evidence>